<evidence type="ECO:0000313" key="3">
    <source>
        <dbReference type="Proteomes" id="UP000076738"/>
    </source>
</evidence>
<feature type="signal peptide" evidence="1">
    <location>
        <begin position="1"/>
        <end position="18"/>
    </location>
</feature>
<dbReference type="AlphaFoldDB" id="A0A167K8L4"/>
<evidence type="ECO:0000313" key="2">
    <source>
        <dbReference type="EMBL" id="KZO94385.1"/>
    </source>
</evidence>
<organism evidence="2 3">
    <name type="scientific">Calocera viscosa (strain TUFC12733)</name>
    <dbReference type="NCBI Taxonomy" id="1330018"/>
    <lineage>
        <taxon>Eukaryota</taxon>
        <taxon>Fungi</taxon>
        <taxon>Dikarya</taxon>
        <taxon>Basidiomycota</taxon>
        <taxon>Agaricomycotina</taxon>
        <taxon>Dacrymycetes</taxon>
        <taxon>Dacrymycetales</taxon>
        <taxon>Dacrymycetaceae</taxon>
        <taxon>Calocera</taxon>
    </lineage>
</organism>
<dbReference type="EMBL" id="KV417295">
    <property type="protein sequence ID" value="KZO94385.1"/>
    <property type="molecule type" value="Genomic_DNA"/>
</dbReference>
<keyword evidence="1" id="KW-0732">Signal</keyword>
<proteinExistence type="predicted"/>
<keyword evidence="3" id="KW-1185">Reference proteome</keyword>
<accession>A0A167K8L4</accession>
<sequence>MKFTLVLTVLALAASTLALPVGYMRDWRDTEVRAEVSCCCIHEISPDWDYTDLSPTWEDRRGFGFKFTWSCAVVGKLQNLNIREILKGVEDSEMCEIPDTSKAIRSLGLEYRTCGRHERHVVRQRQDQK</sequence>
<dbReference type="Proteomes" id="UP000076738">
    <property type="component" value="Unassembled WGS sequence"/>
</dbReference>
<feature type="chain" id="PRO_5007889243" evidence="1">
    <location>
        <begin position="19"/>
        <end position="129"/>
    </location>
</feature>
<gene>
    <name evidence="2" type="ORF">CALVIDRAFT_528873</name>
</gene>
<name>A0A167K8L4_CALVF</name>
<protein>
    <submittedName>
        <fullName evidence="2">Uncharacterized protein</fullName>
    </submittedName>
</protein>
<evidence type="ECO:0000256" key="1">
    <source>
        <dbReference type="SAM" id="SignalP"/>
    </source>
</evidence>
<reference evidence="2 3" key="1">
    <citation type="journal article" date="2016" name="Mol. Biol. Evol.">
        <title>Comparative Genomics of Early-Diverging Mushroom-Forming Fungi Provides Insights into the Origins of Lignocellulose Decay Capabilities.</title>
        <authorList>
            <person name="Nagy L.G."/>
            <person name="Riley R."/>
            <person name="Tritt A."/>
            <person name="Adam C."/>
            <person name="Daum C."/>
            <person name="Floudas D."/>
            <person name="Sun H."/>
            <person name="Yadav J.S."/>
            <person name="Pangilinan J."/>
            <person name="Larsson K.H."/>
            <person name="Matsuura K."/>
            <person name="Barry K."/>
            <person name="Labutti K."/>
            <person name="Kuo R."/>
            <person name="Ohm R.A."/>
            <person name="Bhattacharya S.S."/>
            <person name="Shirouzu T."/>
            <person name="Yoshinaga Y."/>
            <person name="Martin F.M."/>
            <person name="Grigoriev I.V."/>
            <person name="Hibbett D.S."/>
        </authorList>
    </citation>
    <scope>NUCLEOTIDE SEQUENCE [LARGE SCALE GENOMIC DNA]</scope>
    <source>
        <strain evidence="2 3">TUFC12733</strain>
    </source>
</reference>